<proteinExistence type="inferred from homology"/>
<dbReference type="InterPro" id="IPR014721">
    <property type="entry name" value="Ribsml_uS5_D2-typ_fold_subgr"/>
</dbReference>
<dbReference type="GO" id="GO:0006412">
    <property type="term" value="P:translation"/>
    <property type="evidence" value="ECO:0007669"/>
    <property type="project" value="InterPro"/>
</dbReference>
<dbReference type="GO" id="GO:0003723">
    <property type="term" value="F:RNA binding"/>
    <property type="evidence" value="ECO:0007669"/>
    <property type="project" value="InterPro"/>
</dbReference>
<evidence type="ECO:0000256" key="3">
    <source>
        <dbReference type="ARBA" id="ARBA00023274"/>
    </source>
</evidence>
<keyword evidence="2 4" id="KW-0689">Ribosomal protein</keyword>
<dbReference type="AlphaFoldDB" id="A0A1J7IJ07"/>
<dbReference type="Proteomes" id="UP000182658">
    <property type="component" value="Unassembled WGS sequence"/>
</dbReference>
<dbReference type="SUPFAM" id="SSF54211">
    <property type="entry name" value="Ribosomal protein S5 domain 2-like"/>
    <property type="match status" value="1"/>
</dbReference>
<accession>A0A1J7IJ07</accession>
<evidence type="ECO:0000256" key="5">
    <source>
        <dbReference type="RuleBase" id="RU003823"/>
    </source>
</evidence>
<dbReference type="GO" id="GO:1990904">
    <property type="term" value="C:ribonucleoprotein complex"/>
    <property type="evidence" value="ECO:0007669"/>
    <property type="project" value="UniProtKB-UniRule"/>
</dbReference>
<keyword evidence="3 4" id="KW-0687">Ribonucleoprotein</keyword>
<sequence>MSIPHPATRRLVLRCLASPQASASSRAVAAAAPSTCRSFHNTVPLSARRRPRFKSIRAEEMGLTTPEKIDKFAKDNFPEYSPEEKEILRQRYTPEQIAALEAGEASINPHDLTIQGRLRVDQYRMPYIEDFSTIQPIIDKRPKTKPPPDPNAKFMTEEEFTEDLLEWAQKFFPEHGKGAKTLRDFVWDEYKDRPEEEWPDQARKKADKAYHEYLENSGNEINLETMTPDDVDVLDFVTNRTMLKGKTGSSGNSALAPALPNAVPGVAGLYKTVVDPADEGLDDEGQYKGIKKITSLSVREILSIKTKLIVRRWVSNQTRLGKIGRTQLFYVAGNGDGWLGIGSAKSTEPSVAHLKAKMLAIKNMRPIPRYENRTTFGNVEAKISGTVVKLSARPPGFGLRVPERIFEMCRMAGIKDLACKIPRSRNPMNTIQAAYKALISQPNPEEIAIGRGKKLVDVRKVYYGGAVH</sequence>
<evidence type="ECO:0000259" key="6">
    <source>
        <dbReference type="PROSITE" id="PS50881"/>
    </source>
</evidence>
<dbReference type="PROSITE" id="PS50881">
    <property type="entry name" value="S5_DSRBD"/>
    <property type="match status" value="1"/>
</dbReference>
<dbReference type="InterPro" id="IPR000851">
    <property type="entry name" value="Ribosomal_uS5"/>
</dbReference>
<dbReference type="GO" id="GO:0003735">
    <property type="term" value="F:structural constituent of ribosome"/>
    <property type="evidence" value="ECO:0007669"/>
    <property type="project" value="UniProtKB-UniRule"/>
</dbReference>
<feature type="domain" description="S5 DRBM" evidence="6">
    <location>
        <begin position="304"/>
        <end position="367"/>
    </location>
</feature>
<dbReference type="Gene3D" id="3.30.230.10">
    <property type="match status" value="1"/>
</dbReference>
<gene>
    <name evidence="7" type="ORF">CONLIGDRAFT_633616</name>
</gene>
<evidence type="ECO:0000256" key="1">
    <source>
        <dbReference type="ARBA" id="ARBA00008945"/>
    </source>
</evidence>
<dbReference type="STRING" id="1408157.A0A1J7IJ07"/>
<dbReference type="PANTHER" id="PTHR48277:SF1">
    <property type="entry name" value="MITOCHONDRIAL RIBOSOMAL PROTEIN S5"/>
    <property type="match status" value="1"/>
</dbReference>
<dbReference type="InParanoid" id="A0A1J7IJ07"/>
<dbReference type="EMBL" id="KV875099">
    <property type="protein sequence ID" value="OIW27275.1"/>
    <property type="molecule type" value="Genomic_DNA"/>
</dbReference>
<comment type="similarity">
    <text evidence="1 5">Belongs to the universal ribosomal protein uS5 family.</text>
</comment>
<dbReference type="PANTHER" id="PTHR48277">
    <property type="entry name" value="MITOCHONDRIAL RIBOSOMAL PROTEIN S5"/>
    <property type="match status" value="1"/>
</dbReference>
<dbReference type="FunFam" id="3.30.230.10:FF:000041">
    <property type="entry name" value="37S ribosomal protein S5"/>
    <property type="match status" value="1"/>
</dbReference>
<dbReference type="Pfam" id="PF00333">
    <property type="entry name" value="Ribosomal_S5"/>
    <property type="match status" value="1"/>
</dbReference>
<reference evidence="7 8" key="1">
    <citation type="submission" date="2016-10" db="EMBL/GenBank/DDBJ databases">
        <title>Draft genome sequence of Coniochaeta ligniaria NRRL30616, a lignocellulolytic fungus for bioabatement of inhibitors in plant biomass hydrolysates.</title>
        <authorList>
            <consortium name="DOE Joint Genome Institute"/>
            <person name="Jimenez D.J."/>
            <person name="Hector R.E."/>
            <person name="Riley R."/>
            <person name="Sun H."/>
            <person name="Grigoriev I.V."/>
            <person name="Van Elsas J.D."/>
            <person name="Nichols N.N."/>
        </authorList>
    </citation>
    <scope>NUCLEOTIDE SEQUENCE [LARGE SCALE GENOMIC DNA]</scope>
    <source>
        <strain evidence="7 8">NRRL 30616</strain>
    </source>
</reference>
<protein>
    <recommendedName>
        <fullName evidence="6">S5 DRBM domain-containing protein</fullName>
    </recommendedName>
</protein>
<dbReference type="InterPro" id="IPR013810">
    <property type="entry name" value="Ribosomal_uS5_N"/>
</dbReference>
<dbReference type="OrthoDB" id="309483at2759"/>
<keyword evidence="8" id="KW-1185">Reference proteome</keyword>
<evidence type="ECO:0000313" key="8">
    <source>
        <dbReference type="Proteomes" id="UP000182658"/>
    </source>
</evidence>
<dbReference type="InterPro" id="IPR020568">
    <property type="entry name" value="Ribosomal_Su5_D2-typ_SF"/>
</dbReference>
<dbReference type="InterPro" id="IPR005324">
    <property type="entry name" value="Ribosomal_uS5_C"/>
</dbReference>
<evidence type="ECO:0000256" key="2">
    <source>
        <dbReference type="ARBA" id="ARBA00022980"/>
    </source>
</evidence>
<evidence type="ECO:0000313" key="7">
    <source>
        <dbReference type="EMBL" id="OIW27275.1"/>
    </source>
</evidence>
<dbReference type="GO" id="GO:0005840">
    <property type="term" value="C:ribosome"/>
    <property type="evidence" value="ECO:0007669"/>
    <property type="project" value="UniProtKB-KW"/>
</dbReference>
<name>A0A1J7IJ07_9PEZI</name>
<evidence type="ECO:0000256" key="4">
    <source>
        <dbReference type="PROSITE-ProRule" id="PRU00268"/>
    </source>
</evidence>
<dbReference type="Gene3D" id="3.30.160.20">
    <property type="match status" value="1"/>
</dbReference>
<organism evidence="7 8">
    <name type="scientific">Coniochaeta ligniaria NRRL 30616</name>
    <dbReference type="NCBI Taxonomy" id="1408157"/>
    <lineage>
        <taxon>Eukaryota</taxon>
        <taxon>Fungi</taxon>
        <taxon>Dikarya</taxon>
        <taxon>Ascomycota</taxon>
        <taxon>Pezizomycotina</taxon>
        <taxon>Sordariomycetes</taxon>
        <taxon>Sordariomycetidae</taxon>
        <taxon>Coniochaetales</taxon>
        <taxon>Coniochaetaceae</taxon>
        <taxon>Coniochaeta</taxon>
    </lineage>
</organism>
<dbReference type="Pfam" id="PF03719">
    <property type="entry name" value="Ribosomal_S5_C"/>
    <property type="match status" value="1"/>
</dbReference>
<dbReference type="SUPFAM" id="SSF54768">
    <property type="entry name" value="dsRNA-binding domain-like"/>
    <property type="match status" value="1"/>
</dbReference>